<dbReference type="Gene3D" id="3.30.559.30">
    <property type="entry name" value="Nonribosomal peptide synthetase, condensation domain"/>
    <property type="match status" value="10"/>
</dbReference>
<dbReference type="FunFam" id="3.30.559.10:FF:000016">
    <property type="entry name" value="Nonribosomal peptide synthase Pes1"/>
    <property type="match status" value="3"/>
</dbReference>
<evidence type="ECO:0000256" key="5">
    <source>
        <dbReference type="ARBA" id="ARBA00029454"/>
    </source>
</evidence>
<keyword evidence="4" id="KW-0436">Ligase</keyword>
<dbReference type="FunFam" id="1.10.1200.10:FF:000005">
    <property type="entry name" value="Nonribosomal peptide synthetase 1"/>
    <property type="match status" value="3"/>
</dbReference>
<feature type="region of interest" description="Disordered" evidence="6">
    <location>
        <begin position="2394"/>
        <end position="2423"/>
    </location>
</feature>
<dbReference type="PANTHER" id="PTHR45398:SF1">
    <property type="entry name" value="ENZYME, PUTATIVE (JCVI)-RELATED"/>
    <property type="match status" value="1"/>
</dbReference>
<dbReference type="InterPro" id="IPR009081">
    <property type="entry name" value="PP-bd_ACP"/>
</dbReference>
<dbReference type="FunFam" id="3.30.559.30:FF:000003">
    <property type="entry name" value="Nonribosomal peptide synthase SidD"/>
    <property type="match status" value="2"/>
</dbReference>
<dbReference type="PANTHER" id="PTHR45398">
    <property type="match status" value="1"/>
</dbReference>
<comment type="similarity">
    <text evidence="5">Belongs to the NRP synthetase family.</text>
</comment>
<dbReference type="GO" id="GO:0019748">
    <property type="term" value="P:secondary metabolic process"/>
    <property type="evidence" value="ECO:0007669"/>
    <property type="project" value="UniProtKB-ARBA"/>
</dbReference>
<dbReference type="GO" id="GO:0031177">
    <property type="term" value="F:phosphopantetheine binding"/>
    <property type="evidence" value="ECO:0007669"/>
    <property type="project" value="InterPro"/>
</dbReference>
<dbReference type="Pfam" id="PF00668">
    <property type="entry name" value="Condensation"/>
    <property type="match status" value="9"/>
</dbReference>
<dbReference type="InterPro" id="IPR023213">
    <property type="entry name" value="CAT-like_dom_sf"/>
</dbReference>
<dbReference type="Gene3D" id="3.40.50.12780">
    <property type="entry name" value="N-terminal domain of ligase-like"/>
    <property type="match status" value="5"/>
</dbReference>
<dbReference type="PROSITE" id="PS00455">
    <property type="entry name" value="AMP_BINDING"/>
    <property type="match status" value="4"/>
</dbReference>
<feature type="region of interest" description="Disordered" evidence="6">
    <location>
        <begin position="833"/>
        <end position="854"/>
    </location>
</feature>
<comment type="caution">
    <text evidence="8">The sequence shown here is derived from an EMBL/GenBank/DDBJ whole genome shotgun (WGS) entry which is preliminary data.</text>
</comment>
<dbReference type="PROSITE" id="PS00012">
    <property type="entry name" value="PHOSPHOPANTETHEINE"/>
    <property type="match status" value="3"/>
</dbReference>
<feature type="region of interest" description="Disordered" evidence="6">
    <location>
        <begin position="7141"/>
        <end position="7175"/>
    </location>
</feature>
<keyword evidence="3" id="KW-0597">Phosphoprotein</keyword>
<dbReference type="GO" id="GO:0016874">
    <property type="term" value="F:ligase activity"/>
    <property type="evidence" value="ECO:0007669"/>
    <property type="project" value="UniProtKB-KW"/>
</dbReference>
<evidence type="ECO:0000256" key="3">
    <source>
        <dbReference type="ARBA" id="ARBA00022553"/>
    </source>
</evidence>
<dbReference type="InterPro" id="IPR006162">
    <property type="entry name" value="Ppantetheine_attach_site"/>
</dbReference>
<dbReference type="InterPro" id="IPR000873">
    <property type="entry name" value="AMP-dep_synth/lig_dom"/>
</dbReference>
<dbReference type="InterPro" id="IPR010071">
    <property type="entry name" value="AA_adenyl_dom"/>
</dbReference>
<feature type="domain" description="Carrier" evidence="7">
    <location>
        <begin position="7171"/>
        <end position="7247"/>
    </location>
</feature>
<sequence>MAIDDWETYLRGLTPCRFPRFSRSAHDAAAHPRRTSSARVDVEQAEKLLALSTTDPDELGAALLTAWALLLRCYTGQDDVNFEFQHSGNVTVDPIVARFLLDDAESLARAVDRAKAELIGDLPGVPPQLLRTGDSDLSFFDTAVVLWSFTAGSTPCPVLTPQQHTIRLVAQRGEGSLSLLLEWSSSLLGMSEAQGALVASTLDKILSGILTSPPDAPLSSLDCMSRANLDRVCEWNESYSIRPVERCVHDVIADRVLERPDAEAKWTMIAMLAVLRAGGAFVPLDPSHPFERLRGLCDSVGAKLVLCSSHLVQRLTGVVATVLPVDDTTIADSTKEESKPRATSVPTANSTNAAYVIFTSGSTGKPKGTVIEHRAFCSSARAHAPALRIDGTCRVLQFAAHTFDASLVEILTPLMVGACVCIPDEHERLNDLVGAMNHMGVDHAVLTPSFINFLTPAAVPGLRRLVLAGEAMSRSHVATWSHIELVNGYGPAESSVAAVVNPSVGPETEPTDIGMPCGVRVWLVDPADPNHLVPVGCVGEMVLEGPSLARGYLNDPAKTEESFIFSPEWAQSNDHAARRFYKTGDLARYNSASGSFSYIGRKDTQIKLHGQRIELGEIEHHLAVDESVQHALVLLPKKGPLAKRLITVLSLSDPSVATSDGKKPGDAVPSLAGNRSLTEPILQRIRTRLGGRLPAYMVPSTWLCVDAIPMLASQKMDRKTVATWVETILTAEQCQEIIRGLHASETKPTSGEGQSDNFLLTEVEINLRDVWSLVLNFPAEQINPDDRSFLSLGGDSISAMACASHAKKARLSVSVQDVLKAKSLRQLAAVAKPLDQPTEDQAARGEESEDGAPFDLTPIQQLHFKVRGGAHGEEHFNQSFCLRLARRVEETAVRNAIQLVVKRHPMLRARFTQGGDGEWKQFITPEVDSSYRLRAHTISSRAEADAGISSAQGCLDARSGPLFAAELFALQDKGEQMLFMTAHHLVIDLVSWRVILEEIEELLENPSAAALPRSLPFRQWAALQIEDCAAKSLSQVLPSADDVPAAQFAYWGMHDRPNLYGDVACQGFDLDLATTTTLLEECNSPFSTETVELLLAALIWSFQATFPDRVAPAIFNEGHGREPPQEEIDIARTVGWFTTLFPVALSSPASFAEALIQTKDLRRRVPGNGRPYFATRFHTAEGRENWAPRHQDMEVSFNFLGRYQQLERKGALFQPAEGALMAGEAHPGSPTADFGSKAPRFSLFEISAVIIHGALRFGFAWNGGMEHQERIREWVANCRRVLLEAAAALPKLGRKITAGDLTLLPQLTSADLRTFEQTKLPVLARERGWDAVEDIYPTSPIQQGLLLSRTKDGNFYAVRRTFQVKVSGVDRGPVDAQRVVQAWKGVVRHHALLRTVFVDAISQAQAGSYDQVVLKNIEPLMVVCECSSEDEIRTLAEDLEPMEYGNESPQHRLSVFHSSNSVVCVLEMSHAIMDGASMDILLRDLGRAYDGTLERLTKPLFSPFVASLQQRSVQADVAFWKNHLAGLEACHFPVLNDGVNVPEPERELCTLRVEFPGLAALQTFCSGTGFTLPNAFHAAWALTLACYTGTEDVCFGYLVSGRDAALEGSEDAVGPFINMATQRVRLSTDGEDQLSLLRLLEAVQKDQLDCMPYAQTSLAEVQHALNVPGGMALFNTCISYRRYQQKTGNAEGSLVCQDLGAIHDPTEYPISLNIEMDDAGGAAIDLDYWTDAVAGSQAKHVAATFLQTLVNIAEHAETPISQLDNVHNTSKEHIWAWNANMPATTLDCVHRMVEKQVALRPQSQAIRGWDGDFSYEEMNNLANRLARHLVHLGVGPETLVPVCFDKSAWTTISMLAVLKAGGGVVPLDATHPASALEGKVADAGAHVVVASEARAMLFEAMVPHVVAVGPRLLSQLPTAARKEGIASGVTPESPAFIMFTSGSTGKPKGVILCHQALVSSCLAHGSALGLGPHTRFLQFAAHTFDNSIEEMFTNLIHGGCVCVPSDADRLGDLPGAIDRLDANFMDLTPTVAALLRPEQVPKILGMAVGGEALTREVLDAWGGVIPVHNQYGPSECSINSAHKLHLDKQGDVDSIGTSVGSVSWVVDPKDHHRLVPVGCVGELLIEGPILARGYLNKPVETAKAFIEMPKWAPEDPHHAERGSRRMYKTGDLVRYNSDGSLIYLGRKDTQVKLHGQRIELGEIEHHVKSSLPSTAQSSVELVTPGQSKKALAVFICASPPQKDEEIRILPMDTEFRSLAQTIVRAMAAQVASYMVPSLFLSVSRMPLTSSGKLDRRCLRTMAQALSDNITEYRLGTETTGGRAPETSMEKHLQELWASVLNVAAGSITADDSFFTHGGDSVGAMRLAAAARQRGTILTVANIFQSPKLFDMAKTATGSGADDGAKRGDSSASTVVEDEPLPGPAEPFSLLKDKGSMSLQELQEHVASICRINAESVEDIYPCTPLQAGLVAASQGQSGAYVAVNFYELPAGIDIARFKKAWQEVVDSEAILRTRVVFVESIGFLQVVVRGEVNWATAASTNDLSETHRHLPPHDGGILSRYTLIGEDGLRPTFAWTAHHAVYDGWSLPTLLSRVEERYQHPKASMTPTPHYSRFVEHLSSLDASASDAFWIEKLSVPGTTHFPQLPHPGYRVQATSQVTRPVHFTKPNGSNLTMASFLRAAWALVVSIYSSSDDIVFGEILNGRDVPVAGIEDLVGPTLASIPRRVRIDRTMSVQQLLVDVQNQLNDVIPHQFTGLQRIKGLNSATAAACDFKNLLAVDMADEVAEGGLWSNMTGGGTAQGPDFFSLPLNVTCTLGRSNNGVEEVQMRAIFDAEVVPQWQVIRLLGQFETLLSRLSAPESQREKVGDVDLLSPDDKAVLQEWNKIPGLLVERGVHDIIFEQMARQGSSETAVVGWDATLSNGELDTLSTALAGELLSKGVGADGSRFVPFCFEKSTFAIVAMLAVLKAGAAFVPLDPAHPVGRLKEIVDDCGADVVLCSPKYEGLCAEVVKTVVPVDMAMLKKLENETRAGSTLEVSHTAFCSGAAAHGPAMLMTPPFRFLQFASYTFDASLVEIFTTLMFGGTVCVPREEDRTNGNIAAVMEQMGVTMSLLTPSFARVLEPTSVPHLKTLILGGEAMAQSHLATWADRVNLVNAYGPSECAVVATVNPQMRHSSNPANLGRGLGRCWIVDPQNHNRLAPLGSVGELLVEGPTLSTGYLRNESKTRDVFIENPRWALDAAMRYPDMQPLTLRRMYKTGDLVRVCDDVSGEMVYMGRKDASQAKLNGQRLELDEIVHHLTADDAVRHAVVVLPRSGPCVKRLVAVLSLRGTTGNAAGKFALETSREAASAMDKVQDRLREKLPAYMVPSTWIVLQAIPLLPSGKLDRNGVATFVEDISEDTLDQINVAHSTGQEQAAGNPSSPQNLSIDERLKSIWSHVLNIAPERIGRNVSFLHLGGDSITAMQVMAKCRAQGIRIAVSDIISSKSVHDLALKTDIPKEQQQHAATGVTGEDHHEFDPSPIQQLYFQIMHVAGNRNQPAGLHTQFNQSVLLRLAKNTSSHELERGLHALVETHSMLRTRFRRDGTGNWRQRITPDVSGSYRFKTHVIGNASRMEKRIQNSQKALDFQKGPLLAVDWFAIGKNSKEVYVFITIHHLVVDVVSWGILLQDLEDFLATSTMKPPTSLSFQTWSRKQSEQAQVEKNGSALLPHHETSDADLEYWGMAGVPNVHGDVILAGDIELDSETTTLLLGPACHAPLQTEMLDILLGALLLSYRNASGGRRGVPTIYNEGHGRETWDDAMDLSRTVGWFTTLYPVHLPDESSSDDDILSAIRWVKDYRKRLAGKGRPYFAYRLLTSEGSEEYDRGWPVEVAFNYLGQMQQLSRTDTFLQSFDNGVGQGVNTSSDVGKDVPRFALVEISAVVVGGKMKLSFAHNKHMKHQESLQRWVKECQSLLREAPRRLMQHTPEKTLSAFPLLPLAYYGLENLDQRLHDVGVSLADVEDVYPCSPMQRGLLLSQIRDPEKYGYKAVFQVESSRGENINLEQLCDAWQAVVRRHSTLRTIFVDTVGDEGLMDQVVLRNAPGRIQILSCDSDVDALQTLQALGCIDYNEKKPPHRLSICEAKTGHVFCRLEISHAISDGSSMPIILDDLINAYGNGMVKPVPSYRDYIAYIQSQPRSESIRYWKDYLGGAEPCLFPALTDGQSNEEPSLGAHAITLGGLAKINDYCVDSGITMSTLLQFVWALVVRSYTGSDEVLFGYLASGRDIPVANIEHAVGAFINMLVCRLQIPADTEIGEALDTMRTNLADAMAHQSCSLAEMQHELNLPGATLFNTGFTYQKRTEAGQSQAQHSPQSTLRYRVLDAEDPSEYAVAVNVEATDKVVEVHFSYWRNIVSDAQMKNVAATFEQVLSDLIADGADDRTVGEVDLVGSAGVDQIRSWNDYKLPRVEQCVHDVIEQHVLHRPTSTPAVCGWDASFTYRELDKAATALARQLVTHGGVGPEVFVPLCFGKSAWTIVAQLAVLKAGGAFVNLDPSHPDSRLEQLIQDVNAKIVLCSPKHKAKMDKISSRAFVVDADSILALDRTATSDASPFTSTAKPSNPAYVIFTSGTTGKPKGTVIEHAAFCTGAIAHAKAMFMHHDSRVLQFASYTFDASIMETLSCLLVGGCVCVPSDEDRMNDVAAVIRDMGVTWTLLTPSVASTVKPESVPCLKTLVTGGEAMAAGHIARWGTQCALVNAYGPTECSVVATTSTKVDESHKVCNTDRANIGAAVGGRVWVVDPQSPDRLVPVGAVGELVVEGRLVARGYLNNKEQTDKAFIQSPEWTQHPGFPESMWLHRDRMYRTGDLVRYNSEGSIAYISRKDTQIKLNGRRIELGEIEFHCRSGLPDDAQSAVEVVLPATGRAATKALAVFFSPPSNESTTPSFSLLPMSEPLRRLAFAMETHLSAHLPSYMVPQLFVPVSVMPWTSAGKLDRRQLRQALEEASRDAVAGYRLSAAAAAARRRGPASETEKKLQGLWESVLGLPAGSVGAGDSFFRLGGDSLTAMRLVGAARAHKMVLTVLDVFEKPILADMARACGGVEVAVAPAPELKPFDLVPRPRSELDALMEEVSSQCKLSRGQVQDMYPCSPLQEGLVTLANKQAGAYVAVNTLNLPAHVDLDLFKSAWQEVVDETDVLRTRIVHTARSGFLQVVVAPEPIEWHEEPSLDLEEAVSKGQALGSQNGGALARYAIVDGPGGRIFVWGIHHALYDGWSLRLLARRIQDVYNNSVSGTRKTLTTRRASYANFIQYLAGTDIATSEKFWKDSLEGASSITHFPQLPTNPTEIPTFRAETRRVNVQRSGILIDITAPTLIRAAWAILQAAYTGMDDVVFGETLAGRNIDVPGVTDMAGPTFTTVPTRVRLDRGMRLVEFLQNLHSMASQVVPHQHLGLQHMKRLGSDCSRACDFQNLLVIQTSSPTSPQQEKSRHQSQEPDWDFQGGSSTDSFFTHPLVVECTAADTAVEVTVHYDENVLSPWHAKRLVHQFEAVLKRLVEKSSGKDATLADIHAISPEDQSLIARWNRTSTLEVVDSCIHHLFLQQASLQQERVGVSAWDAELTYGEIREYASRLALLLQQHGVGQETLVPVCLERSAWTTVILMGIFMAGGAFIPLDPAHPLSRQKEVLETIEPALIVCSPEHTSRFSGIVDTRLSVDGTMLRGLPPSHGQDLSTTTPNNTAYVLFTSGSTGRPKGVVVAHRDFCSSSLAFSRVVNMASSSRVLHFASLTFDAALLEVMTPLTLGACVCIPTAHDRLHDLEAAIARLRVTWAFLTPSVANLLDPDLISSTFKTLVCGGEAMTAETISRWADRVELMNGYGPTETCVFAIINPHVSTDKDHTTIGRATSAARLWIVDPSEGCNDRLMPVGAVGELAISGPLLSRGYLSDPEKTARVFIENPGWARKELLAGAAPPTRIYRTGDLVRYRFDGAIEFFGRKDGQVKVNGQRIELGDIESHLSADRHVRLAAVVQPKKGPCKKQLVGIVTLASSAHRPVASDDNSTAVAITPGDCQPLDGPREHMAQARADIAEIRSRLADVLPHYMVPAAWVVLETMPVAVSGKLDRKSVASWIEGLGDAEYERIACSLGVNAGEYGDEDEVEVTGPVKTLREIWARELNLPVERIKLNQPFLGLGGDSIRAMGVVSRARNAQIKLSIQDVLRSKSIIHLTQLAKGLPSSTGPERKEEETEQSFALSPIQNMYLKSAVKHDGDARFNQSFTLGVSRRITIDTVKKALDSIVQRHAMLRARFKRTPEGSWEQRYAKMGSSTYHCLEHRLNTRGEMAPVIASAQTGLSVEHGPVFRADLFDVTGQDQTIISMVAHHLCIDMVSWRIIVQDLSQLLETGSLPADMPLSFRSWCSQQSAHNKTVNSETLLPFKEISSDLGYWGTQGSLTYGRTGTETFSVDEDTTKLALGDSHKAFRSEPVELFLAAIAHAFAKTFRDRSVPTLHIENHGREAPEGSNLDLSRTVGWFTTVCPLVVPVRAVDNDVLDTLRRTKDIRRSIPQHGRPYFAHKYLGAAADPTWSPMEVLFNYLGGGVGVQQNEQDDSLVHQVDLEDLDSSSTADVGPETRRLALFEISAIVVNNRLQFSFVYDSSLGRASDVRMWIGACKNTLEEMATSLTQHPTEPTLSDYPLLPMTYDGLSTLTEVALPRAGIDRASFSQIEDIYPCTPVQEGMLISQLRNPDAYIFHAVYNLTHTNPGHRLDATRIARSWQKVVDRHAALRTVFIESVRRGGVYDQAVLKKVDCGAVLLESSENEAMDKLSHVTIRTAKKPQLPHRLVVCTTHSGKVLLKLEVNHAAMDGGSLAIILGELASGYMGTLAASPAPLFSDYVQYIRNMPAGEDSNYWMRYLKGLQPCYFPNLNSTTTTLVSDTRSLHSTALQFNRYDELRRLSERTHVTLANVMHAAWAMVLRKYTGCDDVCFGYLTAGRDAPVENIDRTVGTLINMLCCRVQVSKSQTLEDVFRTAQEEHLQSFQYQHCSLARVQHELGMAGKPLYNTSISIQNHSESGEREVGETISFDMEKGHDPSEYAITVNIETSKNSEGVVFRYWSDHVSDDQAQEVARSMTRVLDAFISRPLQSIKDFDAELNDRTTTATGSTEDLVVENMQGSGVMTPRSMDSSTRASSDNSAETPVNEPADQGADEKTLLTLWSALLNLPEDSIAGHDSFFDLGGDSITAMKLAGEARDHGLSLTVADVFRNPCFDGMAARVRSATDMHAVSSQLVKGMTGAMTPQSSKSDLYKRFSLLAASNVEAFLQTSIVPQVCVFRGGISDVLPATDFQSLAVAGALLESRWMLNYFYLDGDGPLNLVRLKRACFQLVQALDILRTVFVPSGGRFLQVVLRTLRPAFHVVETDEPLDNFKVGPEGGEPRLGEPFVEFTVVKHLSSSRHRLFLRISHAQYDGVCFPKILAALQAAYKGETVPRPPTFANYLRASAGALTSEHYQHWKQLLAGSSMTEIVRRSGPNYQRNTAGSTTTCLKRTVHLPPVESGHITTATVVKAAWAYVLAQVSASSDVVFGHTISGRNAAVEGVGNMVGPCLNLVPVRVQFGSVPDWTARDLLRQVQDQQVANMSHEVLGFREIIRHCTSWPRWTYFASTVQHQNVDQGGQMRLGDVDYKVGCASAAQEDFADLSVLSQPLADTDKYEIILSFAEGGAIPHDFAERVLGMLCSTAQLFATDPDLALPSADNLCGRPTQVPFDEVPPSSDAENDNNDKELEATSRLQRLSDAQLTNLTTLVTTAWRQVLELNSEQQTTTAAETEEATVIDTDTSFFALGGDIIGLAQLAWLLGQQKQGVSVPRLEELVDNPTVRGHMALLARGIPPAAAPPSPAMGMEKAATFPIVVQKIARVDSSLKLAKVFNGLVKRTFASKKKGGDVAVVA</sequence>
<dbReference type="Pfam" id="PF00501">
    <property type="entry name" value="AMP-binding"/>
    <property type="match status" value="6"/>
</dbReference>
<dbReference type="InterPro" id="IPR001242">
    <property type="entry name" value="Condensation_dom"/>
</dbReference>
<dbReference type="SUPFAM" id="SSF52777">
    <property type="entry name" value="CoA-dependent acyltransferases"/>
    <property type="match status" value="19"/>
</dbReference>
<keyword evidence="9" id="KW-1185">Reference proteome</keyword>
<name>A0AAN6PEZ9_9PEZI</name>
<dbReference type="CDD" id="cd19542">
    <property type="entry name" value="CT_NRPS-like"/>
    <property type="match status" value="4"/>
</dbReference>
<dbReference type="CDD" id="cd05918">
    <property type="entry name" value="A_NRPS_SidN3_like"/>
    <property type="match status" value="5"/>
</dbReference>
<dbReference type="FunFam" id="3.40.50.12780:FF:000014">
    <property type="entry name" value="Nonribosomal peptide synthetase 1"/>
    <property type="match status" value="3"/>
</dbReference>
<comment type="pathway">
    <text evidence="1">Secondary metabolite biosynthesis.</text>
</comment>
<dbReference type="Gene3D" id="1.10.1200.10">
    <property type="entry name" value="ACP-like"/>
    <property type="match status" value="7"/>
</dbReference>
<dbReference type="FunFam" id="3.30.300.30:FF:000015">
    <property type="entry name" value="Nonribosomal peptide synthase SidD"/>
    <property type="match status" value="5"/>
</dbReference>
<dbReference type="InterPro" id="IPR020845">
    <property type="entry name" value="AMP-binding_CS"/>
</dbReference>
<dbReference type="InterPro" id="IPR020806">
    <property type="entry name" value="PKS_PP-bd"/>
</dbReference>
<dbReference type="InterPro" id="IPR042099">
    <property type="entry name" value="ANL_N_sf"/>
</dbReference>
<evidence type="ECO:0000256" key="2">
    <source>
        <dbReference type="ARBA" id="ARBA00022450"/>
    </source>
</evidence>
<dbReference type="InterPro" id="IPR045851">
    <property type="entry name" value="AMP-bd_C_sf"/>
</dbReference>
<dbReference type="Proteomes" id="UP001303115">
    <property type="component" value="Unassembled WGS sequence"/>
</dbReference>
<dbReference type="SMART" id="SM00823">
    <property type="entry name" value="PKS_PP"/>
    <property type="match status" value="6"/>
</dbReference>
<dbReference type="NCBIfam" id="NF003417">
    <property type="entry name" value="PRK04813.1"/>
    <property type="match status" value="6"/>
</dbReference>
<dbReference type="InterPro" id="IPR036736">
    <property type="entry name" value="ACP-like_sf"/>
</dbReference>
<dbReference type="Gene3D" id="3.30.559.10">
    <property type="entry name" value="Chloramphenicol acetyltransferase-like domain"/>
    <property type="match status" value="9"/>
</dbReference>
<evidence type="ECO:0000313" key="9">
    <source>
        <dbReference type="Proteomes" id="UP001303115"/>
    </source>
</evidence>
<feature type="domain" description="Carrier" evidence="7">
    <location>
        <begin position="6130"/>
        <end position="6206"/>
    </location>
</feature>
<evidence type="ECO:0000256" key="4">
    <source>
        <dbReference type="ARBA" id="ARBA00022598"/>
    </source>
</evidence>
<evidence type="ECO:0000256" key="1">
    <source>
        <dbReference type="ARBA" id="ARBA00005179"/>
    </source>
</evidence>
<protein>
    <submittedName>
        <fullName evidence="8">Non-ribosomal peptide synthetase</fullName>
    </submittedName>
</protein>
<keyword evidence="2" id="KW-0596">Phosphopantetheine</keyword>
<dbReference type="CDD" id="cd19534">
    <property type="entry name" value="E_NRPS"/>
    <property type="match status" value="3"/>
</dbReference>
<dbReference type="Pfam" id="PF00550">
    <property type="entry name" value="PP-binding"/>
    <property type="match status" value="6"/>
</dbReference>
<dbReference type="CDD" id="cd19545">
    <property type="entry name" value="FUM14_C_NRPS-like"/>
    <property type="match status" value="2"/>
</dbReference>
<feature type="region of interest" description="Disordered" evidence="6">
    <location>
        <begin position="5453"/>
        <end position="5475"/>
    </location>
</feature>
<proteinExistence type="inferred from homology"/>
<dbReference type="SUPFAM" id="SSF56801">
    <property type="entry name" value="Acetyl-CoA synthetase-like"/>
    <property type="match status" value="5"/>
</dbReference>
<feature type="domain" description="Carrier" evidence="7">
    <location>
        <begin position="3425"/>
        <end position="3498"/>
    </location>
</feature>
<dbReference type="Gene3D" id="3.30.300.30">
    <property type="match status" value="5"/>
</dbReference>
<feature type="region of interest" description="Disordered" evidence="6">
    <location>
        <begin position="7727"/>
        <end position="7746"/>
    </location>
</feature>
<dbReference type="FunFam" id="3.30.559.30:FF:000005">
    <property type="entry name" value="Nonribosomal peptide synthase Pes1"/>
    <property type="match status" value="2"/>
</dbReference>
<dbReference type="EMBL" id="MU854452">
    <property type="protein sequence ID" value="KAK4035196.1"/>
    <property type="molecule type" value="Genomic_DNA"/>
</dbReference>
<feature type="domain" description="Carrier" evidence="7">
    <location>
        <begin position="761"/>
        <end position="835"/>
    </location>
</feature>
<dbReference type="FunFam" id="3.30.559.10:FF:000017">
    <property type="entry name" value="Nonribosomal peptide synthase Pes1"/>
    <property type="match status" value="1"/>
</dbReference>
<organism evidence="8 9">
    <name type="scientific">Parachaetomium inaequale</name>
    <dbReference type="NCBI Taxonomy" id="2588326"/>
    <lineage>
        <taxon>Eukaryota</taxon>
        <taxon>Fungi</taxon>
        <taxon>Dikarya</taxon>
        <taxon>Ascomycota</taxon>
        <taxon>Pezizomycotina</taxon>
        <taxon>Sordariomycetes</taxon>
        <taxon>Sordariomycetidae</taxon>
        <taxon>Sordariales</taxon>
        <taxon>Chaetomiaceae</taxon>
        <taxon>Parachaetomium</taxon>
    </lineage>
</organism>
<dbReference type="FunFam" id="3.40.50.980:FF:000001">
    <property type="entry name" value="Non-ribosomal peptide synthetase"/>
    <property type="match status" value="1"/>
</dbReference>
<feature type="domain" description="Carrier" evidence="7">
    <location>
        <begin position="5002"/>
        <end position="5078"/>
    </location>
</feature>
<dbReference type="PROSITE" id="PS50075">
    <property type="entry name" value="CARRIER"/>
    <property type="match status" value="7"/>
</dbReference>
<reference evidence="9" key="1">
    <citation type="journal article" date="2023" name="Mol. Phylogenet. Evol.">
        <title>Genome-scale phylogeny and comparative genomics of the fungal order Sordariales.</title>
        <authorList>
            <person name="Hensen N."/>
            <person name="Bonometti L."/>
            <person name="Westerberg I."/>
            <person name="Brannstrom I.O."/>
            <person name="Guillou S."/>
            <person name="Cros-Aarteil S."/>
            <person name="Calhoun S."/>
            <person name="Haridas S."/>
            <person name="Kuo A."/>
            <person name="Mondo S."/>
            <person name="Pangilinan J."/>
            <person name="Riley R."/>
            <person name="LaButti K."/>
            <person name="Andreopoulos B."/>
            <person name="Lipzen A."/>
            <person name="Chen C."/>
            <person name="Yan M."/>
            <person name="Daum C."/>
            <person name="Ng V."/>
            <person name="Clum A."/>
            <person name="Steindorff A."/>
            <person name="Ohm R.A."/>
            <person name="Martin F."/>
            <person name="Silar P."/>
            <person name="Natvig D.O."/>
            <person name="Lalanne C."/>
            <person name="Gautier V."/>
            <person name="Ament-Velasquez S.L."/>
            <person name="Kruys A."/>
            <person name="Hutchinson M.I."/>
            <person name="Powell A.J."/>
            <person name="Barry K."/>
            <person name="Miller A.N."/>
            <person name="Grigoriev I.V."/>
            <person name="Debuchy R."/>
            <person name="Gladieux P."/>
            <person name="Hiltunen Thoren M."/>
            <person name="Johannesson H."/>
        </authorList>
    </citation>
    <scope>NUCLEOTIDE SEQUENCE [LARGE SCALE GENOMIC DNA]</scope>
    <source>
        <strain evidence="9">CBS 284.82</strain>
    </source>
</reference>
<accession>A0AAN6PEZ9</accession>
<dbReference type="SUPFAM" id="SSF47336">
    <property type="entry name" value="ACP-like"/>
    <property type="match status" value="6"/>
</dbReference>
<evidence type="ECO:0000313" key="8">
    <source>
        <dbReference type="EMBL" id="KAK4035196.1"/>
    </source>
</evidence>
<dbReference type="FunFam" id="3.30.559.30:FF:000002">
    <property type="entry name" value="Nonribosomal peptide synthase Pes1"/>
    <property type="match status" value="3"/>
</dbReference>
<feature type="domain" description="Carrier" evidence="7">
    <location>
        <begin position="2323"/>
        <end position="2399"/>
    </location>
</feature>
<feature type="compositionally biased region" description="Polar residues" evidence="6">
    <location>
        <begin position="7141"/>
        <end position="7165"/>
    </location>
</feature>
<feature type="domain" description="Carrier" evidence="7">
    <location>
        <begin position="7765"/>
        <end position="7854"/>
    </location>
</feature>
<evidence type="ECO:0000256" key="6">
    <source>
        <dbReference type="SAM" id="MobiDB-lite"/>
    </source>
</evidence>
<dbReference type="NCBIfam" id="TIGR01733">
    <property type="entry name" value="AA-adenyl-dom"/>
    <property type="match status" value="4"/>
</dbReference>
<evidence type="ECO:0000259" key="7">
    <source>
        <dbReference type="PROSITE" id="PS50075"/>
    </source>
</evidence>
<gene>
    <name evidence="8" type="ORF">C8A01DRAFT_38346</name>
</gene>